<evidence type="ECO:0000313" key="2">
    <source>
        <dbReference type="EMBL" id="PLS27522.1"/>
    </source>
</evidence>
<dbReference type="Proteomes" id="UP000235034">
    <property type="component" value="Unassembled WGS sequence"/>
</dbReference>
<keyword evidence="1" id="KW-1133">Transmembrane helix</keyword>
<keyword evidence="3" id="KW-1185">Reference proteome</keyword>
<reference evidence="2 3" key="1">
    <citation type="submission" date="2017-07" db="EMBL/GenBank/DDBJ databases">
        <title>Bifidobacterium novel species.</title>
        <authorList>
            <person name="Lugli G.A."/>
            <person name="Milani C."/>
            <person name="Duranti S."/>
            <person name="Mangifesta M."/>
        </authorList>
    </citation>
    <scope>NUCLEOTIDE SEQUENCE [LARGE SCALE GENOMIC DNA]</scope>
    <source>
        <strain evidence="2 3">77</strain>
    </source>
</reference>
<sequence>MRPPITDLLIALAGIGVLLISALVGLTFALGAMSL</sequence>
<comment type="caution">
    <text evidence="2">The sequence shown here is derived from an EMBL/GenBank/DDBJ whole genome shotgun (WGS) entry which is preliminary data.</text>
</comment>
<keyword evidence="1" id="KW-0472">Membrane</keyword>
<name>A0A2N5IZY3_9BIFI</name>
<proteinExistence type="predicted"/>
<keyword evidence="1" id="KW-0812">Transmembrane</keyword>
<dbReference type="EMBL" id="NMWT01000023">
    <property type="protein sequence ID" value="PLS27522.1"/>
    <property type="molecule type" value="Genomic_DNA"/>
</dbReference>
<dbReference type="AlphaFoldDB" id="A0A2N5IZY3"/>
<protein>
    <submittedName>
        <fullName evidence="2">Uncharacterized protein</fullName>
    </submittedName>
</protein>
<evidence type="ECO:0000313" key="3">
    <source>
        <dbReference type="Proteomes" id="UP000235034"/>
    </source>
</evidence>
<organism evidence="2 3">
    <name type="scientific">Bifidobacterium parmae</name>
    <dbReference type="NCBI Taxonomy" id="361854"/>
    <lineage>
        <taxon>Bacteria</taxon>
        <taxon>Bacillati</taxon>
        <taxon>Actinomycetota</taxon>
        <taxon>Actinomycetes</taxon>
        <taxon>Bifidobacteriales</taxon>
        <taxon>Bifidobacteriaceae</taxon>
        <taxon>Bifidobacterium</taxon>
    </lineage>
</organism>
<gene>
    <name evidence="2" type="ORF">Uis4E_1554</name>
</gene>
<accession>A0A2N5IZY3</accession>
<evidence type="ECO:0000256" key="1">
    <source>
        <dbReference type="SAM" id="Phobius"/>
    </source>
</evidence>
<feature type="transmembrane region" description="Helical" evidence="1">
    <location>
        <begin position="9"/>
        <end position="33"/>
    </location>
</feature>